<dbReference type="InterPro" id="IPR002033">
    <property type="entry name" value="TatC"/>
</dbReference>
<dbReference type="Pfam" id="PF00902">
    <property type="entry name" value="TatC"/>
    <property type="match status" value="1"/>
</dbReference>
<keyword evidence="5" id="KW-1003">Cell membrane</keyword>
<comment type="similarity">
    <text evidence="5">Belongs to the TatC family.</text>
</comment>
<feature type="transmembrane region" description="Helical" evidence="5">
    <location>
        <begin position="37"/>
        <end position="54"/>
    </location>
</feature>
<reference evidence="6 7" key="1">
    <citation type="journal article" date="2014" name="PLoS ONE">
        <title>The first complete genome sequence of the class fimbriimonadia in the phylum armatimonadetes.</title>
        <authorList>
            <person name="Hu Z.Y."/>
            <person name="Wang Y.Z."/>
            <person name="Im W.T."/>
            <person name="Wang S.Y."/>
            <person name="Zhao G.P."/>
            <person name="Zheng H.J."/>
            <person name="Quan Z.X."/>
        </authorList>
    </citation>
    <scope>NUCLEOTIDE SEQUENCE [LARGE SCALE GENOMIC DNA]</scope>
    <source>
        <strain evidence="6">Gsoil 348</strain>
    </source>
</reference>
<keyword evidence="5" id="KW-0811">Translocation</keyword>
<name>A0A068NP58_FIMGI</name>
<dbReference type="GO" id="GO:0009977">
    <property type="term" value="F:proton motive force dependent protein transmembrane transporter activity"/>
    <property type="evidence" value="ECO:0007669"/>
    <property type="project" value="TreeGrafter"/>
</dbReference>
<keyword evidence="4 5" id="KW-0472">Membrane</keyword>
<feature type="transmembrane region" description="Helical" evidence="5">
    <location>
        <begin position="97"/>
        <end position="118"/>
    </location>
</feature>
<comment type="subcellular location">
    <subcellularLocation>
        <location evidence="5">Cell membrane</location>
        <topology evidence="5">Multi-pass membrane protein</topology>
    </subcellularLocation>
    <subcellularLocation>
        <location evidence="1">Membrane</location>
        <topology evidence="1">Multi-pass membrane protein</topology>
    </subcellularLocation>
</comment>
<feature type="transmembrane region" description="Helical" evidence="5">
    <location>
        <begin position="180"/>
        <end position="204"/>
    </location>
</feature>
<evidence type="ECO:0000256" key="1">
    <source>
        <dbReference type="ARBA" id="ARBA00004141"/>
    </source>
</evidence>
<keyword evidence="3 5" id="KW-1133">Transmembrane helix</keyword>
<keyword evidence="5" id="KW-0813">Transport</keyword>
<dbReference type="GO" id="GO:0043953">
    <property type="term" value="P:protein transport by the Tat complex"/>
    <property type="evidence" value="ECO:0007669"/>
    <property type="project" value="UniProtKB-UniRule"/>
</dbReference>
<organism evidence="6 7">
    <name type="scientific">Fimbriimonas ginsengisoli Gsoil 348</name>
    <dbReference type="NCBI Taxonomy" id="661478"/>
    <lineage>
        <taxon>Bacteria</taxon>
        <taxon>Bacillati</taxon>
        <taxon>Armatimonadota</taxon>
        <taxon>Fimbriimonadia</taxon>
        <taxon>Fimbriimonadales</taxon>
        <taxon>Fimbriimonadaceae</taxon>
        <taxon>Fimbriimonas</taxon>
    </lineage>
</organism>
<keyword evidence="2 5" id="KW-0812">Transmembrane</keyword>
<gene>
    <name evidence="5" type="primary">tatC</name>
    <name evidence="6" type="ORF">OP10G_1975</name>
</gene>
<feature type="transmembrane region" description="Helical" evidence="5">
    <location>
        <begin position="238"/>
        <end position="258"/>
    </location>
</feature>
<protein>
    <recommendedName>
        <fullName evidence="5">Sec-independent protein translocase protein TatC</fullName>
    </recommendedName>
</protein>
<keyword evidence="5" id="KW-0653">Protein transport</keyword>
<evidence type="ECO:0000256" key="3">
    <source>
        <dbReference type="ARBA" id="ARBA00022989"/>
    </source>
</evidence>
<dbReference type="GO" id="GO:0065002">
    <property type="term" value="P:intracellular protein transmembrane transport"/>
    <property type="evidence" value="ECO:0007669"/>
    <property type="project" value="TreeGrafter"/>
</dbReference>
<evidence type="ECO:0000313" key="6">
    <source>
        <dbReference type="EMBL" id="AIE85343.1"/>
    </source>
</evidence>
<dbReference type="PANTHER" id="PTHR30371">
    <property type="entry name" value="SEC-INDEPENDENT PROTEIN TRANSLOCASE PROTEIN TATC"/>
    <property type="match status" value="1"/>
</dbReference>
<evidence type="ECO:0000256" key="4">
    <source>
        <dbReference type="ARBA" id="ARBA00023136"/>
    </source>
</evidence>
<dbReference type="RefSeq" id="WP_025226080.1">
    <property type="nucleotide sequence ID" value="NZ_CP007139.1"/>
</dbReference>
<dbReference type="STRING" id="661478.OP10G_1975"/>
<evidence type="ECO:0000256" key="2">
    <source>
        <dbReference type="ARBA" id="ARBA00022692"/>
    </source>
</evidence>
<dbReference type="KEGG" id="fgi:OP10G_1975"/>
<dbReference type="NCBIfam" id="TIGR00945">
    <property type="entry name" value="tatC"/>
    <property type="match status" value="1"/>
</dbReference>
<comment type="function">
    <text evidence="5">Part of the twin-arginine translocation (Tat) system that transports large folded proteins containing a characteristic twin-arginine motif in their signal peptide across membranes.</text>
</comment>
<dbReference type="PRINTS" id="PR01840">
    <property type="entry name" value="TATCFAMILY"/>
</dbReference>
<dbReference type="AlphaFoldDB" id="A0A068NP58"/>
<dbReference type="OrthoDB" id="9777044at2"/>
<dbReference type="GO" id="GO:0033281">
    <property type="term" value="C:TAT protein transport complex"/>
    <property type="evidence" value="ECO:0007669"/>
    <property type="project" value="UniProtKB-UniRule"/>
</dbReference>
<proteinExistence type="inferred from homology"/>
<feature type="transmembrane region" description="Helical" evidence="5">
    <location>
        <begin position="216"/>
        <end position="232"/>
    </location>
</feature>
<dbReference type="PANTHER" id="PTHR30371:SF0">
    <property type="entry name" value="SEC-INDEPENDENT PROTEIN TRANSLOCASE PROTEIN TATC, CHLOROPLASTIC-RELATED"/>
    <property type="match status" value="1"/>
</dbReference>
<dbReference type="HAMAP" id="MF_00902">
    <property type="entry name" value="TatC"/>
    <property type="match status" value="1"/>
</dbReference>
<dbReference type="eggNOG" id="COG0805">
    <property type="taxonomic scope" value="Bacteria"/>
</dbReference>
<dbReference type="Proteomes" id="UP000027982">
    <property type="component" value="Chromosome"/>
</dbReference>
<sequence>MAVLFKGTGKERRPPPEDPEEYRLTLVEHLEELRDRLIRSIFILGIAWFIGWQFEPFLYSFLSDRMNEAVRPVLPPGVEFKEVVHNAADAFMLKVKLSFFIGLVPAFPFVVLQLWGFIEPALKPAERKPVRRVAPYSLGLFAMGATFAWFILPSAMRWFASYLEEFKGVSLYQEAGTLAFFVLKMMLAFGIAFQLPLVVFILGAVGLLKADTLMQYWRQAATAIFVLSMIVTPSNDPATMLMMAIPLVILFVISVYAVKVTEKRKLRRQLADELSDDHFE</sequence>
<evidence type="ECO:0000313" key="7">
    <source>
        <dbReference type="Proteomes" id="UP000027982"/>
    </source>
</evidence>
<accession>A0A068NP58</accession>
<feature type="transmembrane region" description="Helical" evidence="5">
    <location>
        <begin position="138"/>
        <end position="160"/>
    </location>
</feature>
<dbReference type="HOGENOM" id="CLU_031942_3_0_0"/>
<keyword evidence="7" id="KW-1185">Reference proteome</keyword>
<comment type="subunit">
    <text evidence="5">Forms a complex with TatA.</text>
</comment>
<dbReference type="EMBL" id="CP007139">
    <property type="protein sequence ID" value="AIE85343.1"/>
    <property type="molecule type" value="Genomic_DNA"/>
</dbReference>
<evidence type="ECO:0000256" key="5">
    <source>
        <dbReference type="HAMAP-Rule" id="MF_00902"/>
    </source>
</evidence>